<dbReference type="SUPFAM" id="SSF55620">
    <property type="entry name" value="Tetrahydrobiopterin biosynthesis enzymes-like"/>
    <property type="match status" value="1"/>
</dbReference>
<dbReference type="EMBL" id="BART01001653">
    <property type="protein sequence ID" value="GAG72074.1"/>
    <property type="molecule type" value="Genomic_DNA"/>
</dbReference>
<dbReference type="GO" id="GO:0004150">
    <property type="term" value="F:dihydroneopterin aldolase activity"/>
    <property type="evidence" value="ECO:0007669"/>
    <property type="project" value="InterPro"/>
</dbReference>
<dbReference type="Gene3D" id="3.30.1130.10">
    <property type="match status" value="1"/>
</dbReference>
<sequence length="68" mass="8007">MFRILIKDLNLFGYHGVKESEKKDGQNFRFNIEILINKGSFLNDDSIENTVNYSEVIRLVKRINSSER</sequence>
<dbReference type="Pfam" id="PF02152">
    <property type="entry name" value="FolB"/>
    <property type="match status" value="1"/>
</dbReference>
<reference evidence="2" key="1">
    <citation type="journal article" date="2014" name="Front. Microbiol.">
        <title>High frequency of phylogenetically diverse reductive dehalogenase-homologous genes in deep subseafloor sedimentary metagenomes.</title>
        <authorList>
            <person name="Kawai M."/>
            <person name="Futagami T."/>
            <person name="Toyoda A."/>
            <person name="Takaki Y."/>
            <person name="Nishi S."/>
            <person name="Hori S."/>
            <person name="Arai W."/>
            <person name="Tsubouchi T."/>
            <person name="Morono Y."/>
            <person name="Uchiyama I."/>
            <person name="Ito T."/>
            <person name="Fujiyama A."/>
            <person name="Inagaki F."/>
            <person name="Takami H."/>
        </authorList>
    </citation>
    <scope>NUCLEOTIDE SEQUENCE</scope>
    <source>
        <strain evidence="2">Expedition CK06-06</strain>
    </source>
</reference>
<dbReference type="GO" id="GO:0006760">
    <property type="term" value="P:folic acid-containing compound metabolic process"/>
    <property type="evidence" value="ECO:0007669"/>
    <property type="project" value="InterPro"/>
</dbReference>
<evidence type="ECO:0000259" key="1">
    <source>
        <dbReference type="Pfam" id="PF02152"/>
    </source>
</evidence>
<evidence type="ECO:0000313" key="2">
    <source>
        <dbReference type="EMBL" id="GAG72074.1"/>
    </source>
</evidence>
<feature type="non-terminal residue" evidence="2">
    <location>
        <position position="68"/>
    </location>
</feature>
<organism evidence="2">
    <name type="scientific">marine sediment metagenome</name>
    <dbReference type="NCBI Taxonomy" id="412755"/>
    <lineage>
        <taxon>unclassified sequences</taxon>
        <taxon>metagenomes</taxon>
        <taxon>ecological metagenomes</taxon>
    </lineage>
</organism>
<dbReference type="AlphaFoldDB" id="X0ZRX9"/>
<comment type="caution">
    <text evidence="2">The sequence shown here is derived from an EMBL/GenBank/DDBJ whole genome shotgun (WGS) entry which is preliminary data.</text>
</comment>
<feature type="domain" description="Dihydroneopterin aldolase/epimerase" evidence="1">
    <location>
        <begin position="4"/>
        <end position="65"/>
    </location>
</feature>
<proteinExistence type="predicted"/>
<accession>X0ZRX9</accession>
<dbReference type="InterPro" id="IPR006157">
    <property type="entry name" value="FolB_dom"/>
</dbReference>
<name>X0ZRX9_9ZZZZ</name>
<dbReference type="InterPro" id="IPR043133">
    <property type="entry name" value="GTP-CH-I_C/QueF"/>
</dbReference>
<protein>
    <recommendedName>
        <fullName evidence="1">Dihydroneopterin aldolase/epimerase domain-containing protein</fullName>
    </recommendedName>
</protein>
<gene>
    <name evidence="2" type="ORF">S01H4_05635</name>
</gene>